<proteinExistence type="predicted"/>
<evidence type="ECO:0000313" key="1">
    <source>
        <dbReference type="EMBL" id="KAF8414492.1"/>
    </source>
</evidence>
<accession>A0AAD4BA48</accession>
<dbReference type="AlphaFoldDB" id="A0AAD4BA48"/>
<reference evidence="1" key="1">
    <citation type="submission" date="2019-10" db="EMBL/GenBank/DDBJ databases">
        <authorList>
            <consortium name="DOE Joint Genome Institute"/>
            <person name="Kuo A."/>
            <person name="Miyauchi S."/>
            <person name="Kiss E."/>
            <person name="Drula E."/>
            <person name="Kohler A."/>
            <person name="Sanchez-Garcia M."/>
            <person name="Andreopoulos B."/>
            <person name="Barry K.W."/>
            <person name="Bonito G."/>
            <person name="Buee M."/>
            <person name="Carver A."/>
            <person name="Chen C."/>
            <person name="Cichocki N."/>
            <person name="Clum A."/>
            <person name="Culley D."/>
            <person name="Crous P.W."/>
            <person name="Fauchery L."/>
            <person name="Girlanda M."/>
            <person name="Hayes R."/>
            <person name="Keri Z."/>
            <person name="LaButti K."/>
            <person name="Lipzen A."/>
            <person name="Lombard V."/>
            <person name="Magnuson J."/>
            <person name="Maillard F."/>
            <person name="Morin E."/>
            <person name="Murat C."/>
            <person name="Nolan M."/>
            <person name="Ohm R."/>
            <person name="Pangilinan J."/>
            <person name="Pereira M."/>
            <person name="Perotto S."/>
            <person name="Peter M."/>
            <person name="Riley R."/>
            <person name="Sitrit Y."/>
            <person name="Stielow B."/>
            <person name="Szollosi G."/>
            <person name="Zifcakova L."/>
            <person name="Stursova M."/>
            <person name="Spatafora J.W."/>
            <person name="Tedersoo L."/>
            <person name="Vaario L.-M."/>
            <person name="Yamada A."/>
            <person name="Yan M."/>
            <person name="Wang P."/>
            <person name="Xu J."/>
            <person name="Bruns T."/>
            <person name="Baldrian P."/>
            <person name="Vilgalys R."/>
            <person name="Henrissat B."/>
            <person name="Grigoriev I.V."/>
            <person name="Hibbett D."/>
            <person name="Nagy L.G."/>
            <person name="Martin F.M."/>
        </authorList>
    </citation>
    <scope>NUCLEOTIDE SEQUENCE</scope>
    <source>
        <strain evidence="1">BED1</strain>
    </source>
</reference>
<reference evidence="1" key="2">
    <citation type="journal article" date="2020" name="Nat. Commun.">
        <title>Large-scale genome sequencing of mycorrhizal fungi provides insights into the early evolution of symbiotic traits.</title>
        <authorList>
            <person name="Miyauchi S."/>
            <person name="Kiss E."/>
            <person name="Kuo A."/>
            <person name="Drula E."/>
            <person name="Kohler A."/>
            <person name="Sanchez-Garcia M."/>
            <person name="Morin E."/>
            <person name="Andreopoulos B."/>
            <person name="Barry K.W."/>
            <person name="Bonito G."/>
            <person name="Buee M."/>
            <person name="Carver A."/>
            <person name="Chen C."/>
            <person name="Cichocki N."/>
            <person name="Clum A."/>
            <person name="Culley D."/>
            <person name="Crous P.W."/>
            <person name="Fauchery L."/>
            <person name="Girlanda M."/>
            <person name="Hayes R.D."/>
            <person name="Keri Z."/>
            <person name="LaButti K."/>
            <person name="Lipzen A."/>
            <person name="Lombard V."/>
            <person name="Magnuson J."/>
            <person name="Maillard F."/>
            <person name="Murat C."/>
            <person name="Nolan M."/>
            <person name="Ohm R.A."/>
            <person name="Pangilinan J."/>
            <person name="Pereira M.F."/>
            <person name="Perotto S."/>
            <person name="Peter M."/>
            <person name="Pfister S."/>
            <person name="Riley R."/>
            <person name="Sitrit Y."/>
            <person name="Stielow J.B."/>
            <person name="Szollosi G."/>
            <person name="Zifcakova L."/>
            <person name="Stursova M."/>
            <person name="Spatafora J.W."/>
            <person name="Tedersoo L."/>
            <person name="Vaario L.M."/>
            <person name="Yamada A."/>
            <person name="Yan M."/>
            <person name="Wang P."/>
            <person name="Xu J."/>
            <person name="Bruns T."/>
            <person name="Baldrian P."/>
            <person name="Vilgalys R."/>
            <person name="Dunand C."/>
            <person name="Henrissat B."/>
            <person name="Grigoriev I.V."/>
            <person name="Hibbett D."/>
            <person name="Nagy L.G."/>
            <person name="Martin F.M."/>
        </authorList>
    </citation>
    <scope>NUCLEOTIDE SEQUENCE</scope>
    <source>
        <strain evidence="1">BED1</strain>
    </source>
</reference>
<protein>
    <submittedName>
        <fullName evidence="1">Uncharacterized protein</fullName>
    </submittedName>
</protein>
<dbReference type="EMBL" id="WHUW01000505">
    <property type="protein sequence ID" value="KAF8414492.1"/>
    <property type="molecule type" value="Genomic_DNA"/>
</dbReference>
<organism evidence="1 2">
    <name type="scientific">Boletus edulis BED1</name>
    <dbReference type="NCBI Taxonomy" id="1328754"/>
    <lineage>
        <taxon>Eukaryota</taxon>
        <taxon>Fungi</taxon>
        <taxon>Dikarya</taxon>
        <taxon>Basidiomycota</taxon>
        <taxon>Agaricomycotina</taxon>
        <taxon>Agaricomycetes</taxon>
        <taxon>Agaricomycetidae</taxon>
        <taxon>Boletales</taxon>
        <taxon>Boletineae</taxon>
        <taxon>Boletaceae</taxon>
        <taxon>Boletoideae</taxon>
        <taxon>Boletus</taxon>
    </lineage>
</organism>
<evidence type="ECO:0000313" key="2">
    <source>
        <dbReference type="Proteomes" id="UP001194468"/>
    </source>
</evidence>
<gene>
    <name evidence="1" type="ORF">L210DRAFT_3592445</name>
</gene>
<comment type="caution">
    <text evidence="1">The sequence shown here is derived from an EMBL/GenBank/DDBJ whole genome shotgun (WGS) entry which is preliminary data.</text>
</comment>
<dbReference type="Proteomes" id="UP001194468">
    <property type="component" value="Unassembled WGS sequence"/>
</dbReference>
<sequence>MLWSCVPLVVVVATTVVYSVKIPIEIFVPYPRTLYSMAHGLGVTGRGYSASGQGTVTRIHAQVACETRTLRLVNYHVYGVRALHLHARPHDHITSGMERKRPTSMTRCVCNLGSSSSCSSVVPSPRSTAAPPTGDVIISWPCRNHWCPGMGHVQR</sequence>
<keyword evidence="2" id="KW-1185">Reference proteome</keyword>
<name>A0AAD4BA48_BOLED</name>